<dbReference type="HOGENOM" id="CLU_3271887_0_0_9"/>
<organism evidence="1 2">
    <name type="scientific">Lentilactobacillus kisonensis F0435</name>
    <dbReference type="NCBI Taxonomy" id="797516"/>
    <lineage>
        <taxon>Bacteria</taxon>
        <taxon>Bacillati</taxon>
        <taxon>Bacillota</taxon>
        <taxon>Bacilli</taxon>
        <taxon>Lactobacillales</taxon>
        <taxon>Lactobacillaceae</taxon>
        <taxon>Lentilactobacillus</taxon>
    </lineage>
</organism>
<dbReference type="PATRIC" id="fig|797516.3.peg.1176"/>
<name>H1LFE2_9LACO</name>
<accession>H1LFE2</accession>
<comment type="caution">
    <text evidence="1">The sequence shown here is derived from an EMBL/GenBank/DDBJ whole genome shotgun (WGS) entry which is preliminary data.</text>
</comment>
<reference evidence="1 2" key="1">
    <citation type="submission" date="2011-09" db="EMBL/GenBank/DDBJ databases">
        <authorList>
            <person name="Weinstock G."/>
            <person name="Sodergren E."/>
            <person name="Clifton S."/>
            <person name="Fulton L."/>
            <person name="Fulton B."/>
            <person name="Courtney L."/>
            <person name="Fronick C."/>
            <person name="Harrison M."/>
            <person name="Strong C."/>
            <person name="Farmer C."/>
            <person name="Delahaunty K."/>
            <person name="Markovic C."/>
            <person name="Hall O."/>
            <person name="Minx P."/>
            <person name="Tomlinson C."/>
            <person name="Mitreva M."/>
            <person name="Hou S."/>
            <person name="Chen J."/>
            <person name="Wollam A."/>
            <person name="Pepin K.H."/>
            <person name="Johnson M."/>
            <person name="Bhonagiri V."/>
            <person name="Zhang X."/>
            <person name="Suruliraj S."/>
            <person name="Warren W."/>
            <person name="Chinwalla A."/>
            <person name="Mardis E.R."/>
            <person name="Wilson R.K."/>
        </authorList>
    </citation>
    <scope>NUCLEOTIDE SEQUENCE [LARGE SCALE GENOMIC DNA]</scope>
    <source>
        <strain evidence="1 2">F0435</strain>
    </source>
</reference>
<evidence type="ECO:0000313" key="1">
    <source>
        <dbReference type="EMBL" id="EHO51767.1"/>
    </source>
</evidence>
<gene>
    <name evidence="1" type="ORF">HMPREF9104_01318</name>
</gene>
<evidence type="ECO:0000313" key="2">
    <source>
        <dbReference type="Proteomes" id="UP000005025"/>
    </source>
</evidence>
<dbReference type="AlphaFoldDB" id="H1LFE2"/>
<sequence length="41" mass="4452">MLNAGTFSTNQKTAMINLIVIGRGGQPFSLKKRSAKIKSPF</sequence>
<protein>
    <submittedName>
        <fullName evidence="1">Uncharacterized protein</fullName>
    </submittedName>
</protein>
<dbReference type="STRING" id="797516.HMPREF9104_01318"/>
<proteinExistence type="predicted"/>
<dbReference type="EMBL" id="AGRJ01000129">
    <property type="protein sequence ID" value="EHO51767.1"/>
    <property type="molecule type" value="Genomic_DNA"/>
</dbReference>
<dbReference type="Proteomes" id="UP000005025">
    <property type="component" value="Unassembled WGS sequence"/>
</dbReference>